<dbReference type="Gene3D" id="2.40.180.10">
    <property type="entry name" value="Catalase core domain"/>
    <property type="match status" value="1"/>
</dbReference>
<dbReference type="RefSeq" id="WP_144915871.1">
    <property type="nucleotide sequence ID" value="NZ_VLLI01000015.1"/>
</dbReference>
<sequence length="342" mass="38930">MKISYQVADESLGEKLFPNEEKIAFETADTIEKDLRKQYQTGTVKRDVHAKLTGLVKAEFIVNQDIPAPFSHGIFVPGKIYQAYIRYSNGSALPNRSDKKPDGRGMAIKLLNVPGVKVLDNAKEASTQDFVMQNHTAFFTSNPDTYLAVMKRINGNIFDKLSLPFVLGLRGLMLASKFNGGKITNPLQIRYNSISPYQLGTGVNKIAVKFCVKPAYAHTDFSPQKADDNFLRAAMQNTLNKEDVIFKFYLQPKTFNDMSVEDYTVEWNEQQAPLYEVATIRIPKQNFQTQELDDLGENLSFNPWHTLAEHRPLGCLNRVRKIVYERISRVRRELNKTPTQEP</sequence>
<organism evidence="1 2">
    <name type="scientific">Mucilaginibacter frigoritolerans</name>
    <dbReference type="NCBI Taxonomy" id="652788"/>
    <lineage>
        <taxon>Bacteria</taxon>
        <taxon>Pseudomonadati</taxon>
        <taxon>Bacteroidota</taxon>
        <taxon>Sphingobacteriia</taxon>
        <taxon>Sphingobacteriales</taxon>
        <taxon>Sphingobacteriaceae</taxon>
        <taxon>Mucilaginibacter</taxon>
    </lineage>
</organism>
<protein>
    <recommendedName>
        <fullName evidence="3">Catalase</fullName>
    </recommendedName>
</protein>
<gene>
    <name evidence="1" type="ORF">JN11_04286</name>
</gene>
<evidence type="ECO:0008006" key="3">
    <source>
        <dbReference type="Google" id="ProtNLM"/>
    </source>
</evidence>
<dbReference type="EMBL" id="VLLI01000015">
    <property type="protein sequence ID" value="TWI95547.1"/>
    <property type="molecule type" value="Genomic_DNA"/>
</dbReference>
<dbReference type="Proteomes" id="UP000317010">
    <property type="component" value="Unassembled WGS sequence"/>
</dbReference>
<dbReference type="InterPro" id="IPR020835">
    <property type="entry name" value="Catalase_sf"/>
</dbReference>
<name>A0A562TPS6_9SPHI</name>
<comment type="caution">
    <text evidence="1">The sequence shown here is derived from an EMBL/GenBank/DDBJ whole genome shotgun (WGS) entry which is preliminary data.</text>
</comment>
<dbReference type="SUPFAM" id="SSF56634">
    <property type="entry name" value="Heme-dependent catalase-like"/>
    <property type="match status" value="1"/>
</dbReference>
<dbReference type="GO" id="GO:0020037">
    <property type="term" value="F:heme binding"/>
    <property type="evidence" value="ECO:0007669"/>
    <property type="project" value="InterPro"/>
</dbReference>
<reference evidence="1 2" key="1">
    <citation type="submission" date="2019-07" db="EMBL/GenBank/DDBJ databases">
        <title>Genomic Encyclopedia of Archaeal and Bacterial Type Strains, Phase II (KMG-II): from individual species to whole genera.</title>
        <authorList>
            <person name="Goeker M."/>
        </authorList>
    </citation>
    <scope>NUCLEOTIDE SEQUENCE [LARGE SCALE GENOMIC DNA]</scope>
    <source>
        <strain evidence="1 2">ATCC BAA-1854</strain>
    </source>
</reference>
<evidence type="ECO:0000313" key="2">
    <source>
        <dbReference type="Proteomes" id="UP000317010"/>
    </source>
</evidence>
<accession>A0A562TPS6</accession>
<dbReference type="OrthoDB" id="336698at2"/>
<evidence type="ECO:0000313" key="1">
    <source>
        <dbReference type="EMBL" id="TWI95547.1"/>
    </source>
</evidence>
<dbReference type="CDD" id="cd08152">
    <property type="entry name" value="y4iL_like"/>
    <property type="match status" value="1"/>
</dbReference>
<proteinExistence type="predicted"/>
<keyword evidence="2" id="KW-1185">Reference proteome</keyword>
<dbReference type="AlphaFoldDB" id="A0A562TPS6"/>